<dbReference type="InterPro" id="IPR036855">
    <property type="entry name" value="Znf_CCCH_sf"/>
</dbReference>
<feature type="domain" description="C3H1-type" evidence="11">
    <location>
        <begin position="780"/>
        <end position="806"/>
    </location>
</feature>
<dbReference type="PROSITE" id="PS50103">
    <property type="entry name" value="ZF_C3H1"/>
    <property type="match status" value="2"/>
</dbReference>
<dbReference type="Proteomes" id="UP000823749">
    <property type="component" value="Chromosome 1"/>
</dbReference>
<reference evidence="14" key="1">
    <citation type="submission" date="2020-08" db="EMBL/GenBank/DDBJ databases">
        <title>Plant Genome Project.</title>
        <authorList>
            <person name="Zhang R.-G."/>
        </authorList>
    </citation>
    <scope>NUCLEOTIDE SEQUENCE</scope>
    <source>
        <strain evidence="14">WSP0</strain>
        <tissue evidence="14">Leaf</tissue>
    </source>
</reference>
<dbReference type="GO" id="GO:0008270">
    <property type="term" value="F:zinc ion binding"/>
    <property type="evidence" value="ECO:0007669"/>
    <property type="project" value="UniProtKB-KW"/>
</dbReference>
<dbReference type="SUPFAM" id="SSF90229">
    <property type="entry name" value="CCCH zinc finger"/>
    <property type="match status" value="2"/>
</dbReference>
<dbReference type="Gene3D" id="1.20.120.1080">
    <property type="match status" value="1"/>
</dbReference>
<dbReference type="InterPro" id="IPR000571">
    <property type="entry name" value="Znf_CCCH"/>
</dbReference>
<organism evidence="14 15">
    <name type="scientific">Rhododendron griersonianum</name>
    <dbReference type="NCBI Taxonomy" id="479676"/>
    <lineage>
        <taxon>Eukaryota</taxon>
        <taxon>Viridiplantae</taxon>
        <taxon>Streptophyta</taxon>
        <taxon>Embryophyta</taxon>
        <taxon>Tracheophyta</taxon>
        <taxon>Spermatophyta</taxon>
        <taxon>Magnoliopsida</taxon>
        <taxon>eudicotyledons</taxon>
        <taxon>Gunneridae</taxon>
        <taxon>Pentapetalae</taxon>
        <taxon>asterids</taxon>
        <taxon>Ericales</taxon>
        <taxon>Ericaceae</taxon>
        <taxon>Ericoideae</taxon>
        <taxon>Rhodoreae</taxon>
        <taxon>Rhododendron</taxon>
    </lineage>
</organism>
<dbReference type="InterPro" id="IPR027417">
    <property type="entry name" value="P-loop_NTPase"/>
</dbReference>
<comment type="caution">
    <text evidence="14">The sequence shown here is derived from an EMBL/GenBank/DDBJ whole genome shotgun (WGS) entry which is preliminary data.</text>
</comment>
<dbReference type="Pfam" id="PF00642">
    <property type="entry name" value="zf-CCCH"/>
    <property type="match status" value="1"/>
</dbReference>
<dbReference type="SMART" id="SM00356">
    <property type="entry name" value="ZnF_C3H1"/>
    <property type="match status" value="2"/>
</dbReference>
<evidence type="ECO:0000259" key="13">
    <source>
        <dbReference type="PROSITE" id="PS51194"/>
    </source>
</evidence>
<accession>A0AAV6LSB4</accession>
<sequence>MASSPSSSSYSAYSTPFSSSWKFPDLPVAALRDKIVEKIQENRVTLIIGEPGCGKSSQVPQFLLEENMEPILCTQPRRFAVVAVARMVAKSRNCEIGGEVGYHIGHSRVVSARSKIVFKTAGVLLDELREKGLNALKYKVIILDEVHERSVESDLVLVCVKQFLMKNNDLRVVLMSATADIARYKDYFKDLGRDERVEVLAIPSSSQNALYQQRVSYLEQVTELLGISSENLSLKYCSGPTPFIAGADIKPEVHKLIHNLVLHIHKIEPDIEKSILIFLPTYQSLEQQWSLLKPFSSRFKVHILHSSIDTEKALMAMKIWRSHRKVILATNIAESSVTIPKVAFVIDSCRSLQVFWDSNRKMDSAELTWVSRSQAEQRKGRTGRTCDGQTYRLVEGSFFNQLQEFERPAIMRLSLRQQVLLICCAESKPINDPKDVMNLLQLKPAFIVAGYGNSWNFLPLFHGYCIVLLQKALDPPDPEVVEDALSLLVHIHALEKTSPRGRYEPTFYGRLLSNFSLSFEASMLILKFGGMGMLREGILLGVLMDTQPLPILRPFGQDILFGKYTDNYYSRDNKNTVLNGRKEVVSMANLCAFQFWQRIYKDKLRLKRLKQHLNFDETKVSEEEWCSFHNLVQPSLHHVAEICMALTISFFICDLDKYVSYGDSVADEEVLNSIHRFRPQFLSESYGLPSYYEPCEFQHTCLLTCQQDGDTDELATDNEDLELSETTKCISAPFVPSNYFKSCEVAERFAIVIKEIRVQDTQDISGDENKYASGDGPYVPGQASLCKYFVKGLCNRGNQCLFSHSLQSHRPVCKFFLSLKGCKNGDDCFFSHDLGQSTSSFHQLSLCLPEDGHVDAALLLRLFPTSSYECILLLDDTGLHFSLHVANHYDPSRMISTTSLPKGSILEPSLADVRILWGLSHPSQTTLSRAADNPIPWNDVKCVLWFPNFDSNSENWEEQKSVVRSFFECLAIRITEDALLEVQVILTMNNIRFSQLQVEKLGRESFFFLGESFPFDESSFGKLSDKVNIKKPMVVSKPISYVFYMNPPPDAPSDDYTTAFYQLAL</sequence>
<dbReference type="PROSITE" id="PS51194">
    <property type="entry name" value="HELICASE_CTER"/>
    <property type="match status" value="1"/>
</dbReference>
<feature type="domain" description="Helicase ATP-binding" evidence="12">
    <location>
        <begin position="36"/>
        <end position="197"/>
    </location>
</feature>
<dbReference type="Pfam" id="PF00270">
    <property type="entry name" value="DEAD"/>
    <property type="match status" value="1"/>
</dbReference>
<dbReference type="CDD" id="cd18791">
    <property type="entry name" value="SF2_C_RHA"/>
    <property type="match status" value="1"/>
</dbReference>
<dbReference type="Gene3D" id="3.40.50.300">
    <property type="entry name" value="P-loop containing nucleotide triphosphate hydrolases"/>
    <property type="match status" value="2"/>
</dbReference>
<evidence type="ECO:0000256" key="2">
    <source>
        <dbReference type="ARBA" id="ARBA00022723"/>
    </source>
</evidence>
<evidence type="ECO:0000313" key="15">
    <source>
        <dbReference type="Proteomes" id="UP000823749"/>
    </source>
</evidence>
<dbReference type="SMART" id="SM00490">
    <property type="entry name" value="HELICc"/>
    <property type="match status" value="1"/>
</dbReference>
<evidence type="ECO:0000256" key="7">
    <source>
        <dbReference type="ARBA" id="ARBA00022833"/>
    </source>
</evidence>
<evidence type="ECO:0000256" key="5">
    <source>
        <dbReference type="ARBA" id="ARBA00022801"/>
    </source>
</evidence>
<name>A0AAV6LSB4_9ERIC</name>
<keyword evidence="6" id="KW-0347">Helicase</keyword>
<dbReference type="Pfam" id="PF00271">
    <property type="entry name" value="Helicase_C"/>
    <property type="match status" value="1"/>
</dbReference>
<dbReference type="PANTHER" id="PTHR18934">
    <property type="entry name" value="ATP-DEPENDENT RNA HELICASE"/>
    <property type="match status" value="1"/>
</dbReference>
<dbReference type="PROSITE" id="PS51192">
    <property type="entry name" value="HELICASE_ATP_BIND_1"/>
    <property type="match status" value="1"/>
</dbReference>
<evidence type="ECO:0000259" key="11">
    <source>
        <dbReference type="PROSITE" id="PS50103"/>
    </source>
</evidence>
<dbReference type="Gene3D" id="4.10.1000.10">
    <property type="entry name" value="Zinc finger, CCCH-type"/>
    <property type="match status" value="1"/>
</dbReference>
<dbReference type="SMART" id="SM00487">
    <property type="entry name" value="DEXDc"/>
    <property type="match status" value="1"/>
</dbReference>
<evidence type="ECO:0000256" key="10">
    <source>
        <dbReference type="PROSITE-ProRule" id="PRU00723"/>
    </source>
</evidence>
<feature type="domain" description="Helicase C-terminal" evidence="13">
    <location>
        <begin position="259"/>
        <end position="421"/>
    </location>
</feature>
<feature type="domain" description="C3H1-type" evidence="11">
    <location>
        <begin position="807"/>
        <end position="835"/>
    </location>
</feature>
<dbReference type="CDD" id="cd17917">
    <property type="entry name" value="DEXHc_RHA-like"/>
    <property type="match status" value="1"/>
</dbReference>
<protein>
    <recommendedName>
        <fullName evidence="1">RNA helicase</fullName>
        <ecNumber evidence="1">3.6.4.13</ecNumber>
    </recommendedName>
</protein>
<gene>
    <name evidence="14" type="ORF">RHGRI_003056</name>
</gene>
<evidence type="ECO:0000256" key="9">
    <source>
        <dbReference type="ARBA" id="ARBA00047984"/>
    </source>
</evidence>
<keyword evidence="4 10" id="KW-0863">Zinc-finger</keyword>
<evidence type="ECO:0000256" key="3">
    <source>
        <dbReference type="ARBA" id="ARBA00022741"/>
    </source>
</evidence>
<keyword evidence="15" id="KW-1185">Reference proteome</keyword>
<keyword evidence="3" id="KW-0547">Nucleotide-binding</keyword>
<feature type="zinc finger region" description="C3H1-type" evidence="10">
    <location>
        <begin position="807"/>
        <end position="835"/>
    </location>
</feature>
<dbReference type="GO" id="GO:0016787">
    <property type="term" value="F:hydrolase activity"/>
    <property type="evidence" value="ECO:0007669"/>
    <property type="project" value="UniProtKB-KW"/>
</dbReference>
<keyword evidence="7 10" id="KW-0862">Zinc</keyword>
<feature type="zinc finger region" description="C3H1-type" evidence="10">
    <location>
        <begin position="780"/>
        <end position="806"/>
    </location>
</feature>
<proteinExistence type="predicted"/>
<evidence type="ECO:0000313" key="14">
    <source>
        <dbReference type="EMBL" id="KAG5567736.1"/>
    </source>
</evidence>
<dbReference type="GO" id="GO:0003724">
    <property type="term" value="F:RNA helicase activity"/>
    <property type="evidence" value="ECO:0007669"/>
    <property type="project" value="UniProtKB-EC"/>
</dbReference>
<evidence type="ECO:0000256" key="4">
    <source>
        <dbReference type="ARBA" id="ARBA00022771"/>
    </source>
</evidence>
<dbReference type="EMBL" id="JACTNZ010000001">
    <property type="protein sequence ID" value="KAG5567736.1"/>
    <property type="molecule type" value="Genomic_DNA"/>
</dbReference>
<evidence type="ECO:0000259" key="12">
    <source>
        <dbReference type="PROSITE" id="PS51192"/>
    </source>
</evidence>
<keyword evidence="2 10" id="KW-0479">Metal-binding</keyword>
<dbReference type="GO" id="GO:0003723">
    <property type="term" value="F:RNA binding"/>
    <property type="evidence" value="ECO:0007669"/>
    <property type="project" value="TreeGrafter"/>
</dbReference>
<evidence type="ECO:0000256" key="6">
    <source>
        <dbReference type="ARBA" id="ARBA00022806"/>
    </source>
</evidence>
<dbReference type="SUPFAM" id="SSF52540">
    <property type="entry name" value="P-loop containing nucleoside triphosphate hydrolases"/>
    <property type="match status" value="1"/>
</dbReference>
<dbReference type="GO" id="GO:0005524">
    <property type="term" value="F:ATP binding"/>
    <property type="evidence" value="ECO:0007669"/>
    <property type="project" value="UniProtKB-KW"/>
</dbReference>
<dbReference type="AlphaFoldDB" id="A0AAV6LSB4"/>
<dbReference type="InterPro" id="IPR014001">
    <property type="entry name" value="Helicase_ATP-bd"/>
</dbReference>
<dbReference type="EC" id="3.6.4.13" evidence="1"/>
<dbReference type="InterPro" id="IPR001650">
    <property type="entry name" value="Helicase_C-like"/>
</dbReference>
<evidence type="ECO:0000256" key="1">
    <source>
        <dbReference type="ARBA" id="ARBA00012552"/>
    </source>
</evidence>
<comment type="catalytic activity">
    <reaction evidence="9">
        <text>ATP + H2O = ADP + phosphate + H(+)</text>
        <dbReference type="Rhea" id="RHEA:13065"/>
        <dbReference type="ChEBI" id="CHEBI:15377"/>
        <dbReference type="ChEBI" id="CHEBI:15378"/>
        <dbReference type="ChEBI" id="CHEBI:30616"/>
        <dbReference type="ChEBI" id="CHEBI:43474"/>
        <dbReference type="ChEBI" id="CHEBI:456216"/>
        <dbReference type="EC" id="3.6.4.13"/>
    </reaction>
</comment>
<keyword evidence="5" id="KW-0378">Hydrolase</keyword>
<dbReference type="PANTHER" id="PTHR18934:SF221">
    <property type="entry name" value="ATP-DEPENDENT RNA HELICASE DHX34-RELATED"/>
    <property type="match status" value="1"/>
</dbReference>
<keyword evidence="8" id="KW-0067">ATP-binding</keyword>
<dbReference type="InterPro" id="IPR011545">
    <property type="entry name" value="DEAD/DEAH_box_helicase_dom"/>
</dbReference>
<evidence type="ECO:0000256" key="8">
    <source>
        <dbReference type="ARBA" id="ARBA00022840"/>
    </source>
</evidence>